<keyword evidence="2" id="KW-1003">Cell membrane</keyword>
<evidence type="ECO:0000256" key="6">
    <source>
        <dbReference type="ARBA" id="ARBA00038076"/>
    </source>
</evidence>
<feature type="transmembrane region" description="Helical" evidence="7">
    <location>
        <begin position="313"/>
        <end position="334"/>
    </location>
</feature>
<feature type="transmembrane region" description="Helical" evidence="7">
    <location>
        <begin position="814"/>
        <end position="833"/>
    </location>
</feature>
<name>A0A7Y9I7Q7_9ACTN</name>
<organism evidence="9 10">
    <name type="scientific">Microlunatus parietis</name>
    <dbReference type="NCBI Taxonomy" id="682979"/>
    <lineage>
        <taxon>Bacteria</taxon>
        <taxon>Bacillati</taxon>
        <taxon>Actinomycetota</taxon>
        <taxon>Actinomycetes</taxon>
        <taxon>Propionibacteriales</taxon>
        <taxon>Propionibacteriaceae</taxon>
        <taxon>Microlunatus</taxon>
    </lineage>
</organism>
<evidence type="ECO:0000259" key="8">
    <source>
        <dbReference type="Pfam" id="PF02687"/>
    </source>
</evidence>
<keyword evidence="4 7" id="KW-1133">Transmembrane helix</keyword>
<dbReference type="AlphaFoldDB" id="A0A7Y9I7Q7"/>
<reference evidence="9 10" key="1">
    <citation type="submission" date="2020-07" db="EMBL/GenBank/DDBJ databases">
        <title>Sequencing the genomes of 1000 actinobacteria strains.</title>
        <authorList>
            <person name="Klenk H.-P."/>
        </authorList>
    </citation>
    <scope>NUCLEOTIDE SEQUENCE [LARGE SCALE GENOMIC DNA]</scope>
    <source>
        <strain evidence="9 10">DSM 22083</strain>
    </source>
</reference>
<feature type="transmembrane region" description="Helical" evidence="7">
    <location>
        <begin position="354"/>
        <end position="380"/>
    </location>
</feature>
<keyword evidence="10" id="KW-1185">Reference proteome</keyword>
<keyword evidence="5 7" id="KW-0472">Membrane</keyword>
<feature type="transmembrane region" description="Helical" evidence="7">
    <location>
        <begin position="441"/>
        <end position="461"/>
    </location>
</feature>
<proteinExistence type="inferred from homology"/>
<dbReference type="RefSeq" id="WP_179751732.1">
    <property type="nucleotide sequence ID" value="NZ_JACCBU010000001.1"/>
</dbReference>
<protein>
    <submittedName>
        <fullName evidence="9">Putative ABC transport system permease protein</fullName>
    </submittedName>
</protein>
<dbReference type="InterPro" id="IPR003838">
    <property type="entry name" value="ABC3_permease_C"/>
</dbReference>
<dbReference type="InterPro" id="IPR050250">
    <property type="entry name" value="Macrolide_Exporter_MacB"/>
</dbReference>
<evidence type="ECO:0000313" key="9">
    <source>
        <dbReference type="EMBL" id="NYE71526.1"/>
    </source>
</evidence>
<feature type="domain" description="ABC3 transporter permease C-terminal" evidence="8">
    <location>
        <begin position="269"/>
        <end position="389"/>
    </location>
</feature>
<dbReference type="Proteomes" id="UP000569914">
    <property type="component" value="Unassembled WGS sequence"/>
</dbReference>
<keyword evidence="3 7" id="KW-0812">Transmembrane</keyword>
<dbReference type="PANTHER" id="PTHR30572:SF4">
    <property type="entry name" value="ABC TRANSPORTER PERMEASE YTRF"/>
    <property type="match status" value="1"/>
</dbReference>
<feature type="transmembrane region" description="Helical" evidence="7">
    <location>
        <begin position="263"/>
        <end position="288"/>
    </location>
</feature>
<comment type="caution">
    <text evidence="9">The sequence shown here is derived from an EMBL/GenBank/DDBJ whole genome shotgun (WGS) entry which is preliminary data.</text>
</comment>
<dbReference type="PROSITE" id="PS51257">
    <property type="entry name" value="PROKAR_LIPOPROTEIN"/>
    <property type="match status" value="1"/>
</dbReference>
<evidence type="ECO:0000256" key="4">
    <source>
        <dbReference type="ARBA" id="ARBA00022989"/>
    </source>
</evidence>
<feature type="transmembrane region" description="Helical" evidence="7">
    <location>
        <begin position="490"/>
        <end position="509"/>
    </location>
</feature>
<feature type="transmembrane region" description="Helical" evidence="7">
    <location>
        <begin position="409"/>
        <end position="429"/>
    </location>
</feature>
<sequence>MIKLVWRTLRGRAGGFVGAFVALVAASALLTACGTLLQSGLTSGAPPQRYAGAPLVVGAEQTLADPNVPSRAYGGRVRVPAGLIQTVAAVPGVQAAIGDVAFPVLPARDGKIIDLGRPAIVGHGWAATELGPYPLREGRAPNAADELVLDQGAAEALGLAVGERLTAGLGGIGRDYRLVGIVAPGPAQPRELGAYFTEDEARRLSGHPDQMDAIGIIPAPGADLAVLEAALAATVTRDGARVYAGDERGMIEFLDLALARGNLVGIAGSFGGVALMVALFIVAGTLGLQVQQRRRELALLRAIAATPRQVRRLIALESVIIAVLASLLGLLPGLLFSSVLRDAFATIGVVPADFMITVGPVPLLVAVVLCLGAALVAGLASARRAARIRPVEALGEAAVQSPRLGVPRALIGCLLLAGGLGLSLLPLIIGGDAATGSAAMSVIVLVIAVALLGPRLVAVAIRLSGRLIRRGAPVSGYLAAANTAANSRRLTSAITPLVLAIAIASVQLFTGSTRMAVAAEQAWAGLVADIVVSGQAGLSPQLAERIATEPGVAAVTPVIRTQVIGEYVLPGARDATRRAFGAQGVAPAGLSRTVDLDVRAGSTAALVGDTVALSQTAAEVFGAGLGDRVRLHLADGTPANPAVVAIYGNGLGFGDLTLPRDRLLAHSPYGLDDLILITAAPGALPGLRATLDQWAAASLGVAVFDRTAFTVARQGEFEQQNLATMILLVAVFGYIAIGVANTLVMATATRRREFALLRLVGAQHRQVIGMVWVEALVVIVIAVLLGTAVAMPPLVGVSLGLSERADPIPAIDPLTYLAIIGATAAIAVLSMIIPTLRVLRDHPVEAIGSRE</sequence>
<dbReference type="GO" id="GO:0022857">
    <property type="term" value="F:transmembrane transporter activity"/>
    <property type="evidence" value="ECO:0007669"/>
    <property type="project" value="TreeGrafter"/>
</dbReference>
<dbReference type="PANTHER" id="PTHR30572">
    <property type="entry name" value="MEMBRANE COMPONENT OF TRANSPORTER-RELATED"/>
    <property type="match status" value="1"/>
</dbReference>
<comment type="similarity">
    <text evidence="6">Belongs to the ABC-4 integral membrane protein family.</text>
</comment>
<feature type="transmembrane region" description="Helical" evidence="7">
    <location>
        <begin position="722"/>
        <end position="746"/>
    </location>
</feature>
<evidence type="ECO:0000313" key="10">
    <source>
        <dbReference type="Proteomes" id="UP000569914"/>
    </source>
</evidence>
<feature type="domain" description="ABC3 transporter permease C-terminal" evidence="8">
    <location>
        <begin position="726"/>
        <end position="842"/>
    </location>
</feature>
<evidence type="ECO:0000256" key="3">
    <source>
        <dbReference type="ARBA" id="ARBA00022692"/>
    </source>
</evidence>
<evidence type="ECO:0000256" key="5">
    <source>
        <dbReference type="ARBA" id="ARBA00023136"/>
    </source>
</evidence>
<gene>
    <name evidence="9" type="ORF">BKA15_002855</name>
</gene>
<evidence type="ECO:0000256" key="7">
    <source>
        <dbReference type="SAM" id="Phobius"/>
    </source>
</evidence>
<evidence type="ECO:0000256" key="1">
    <source>
        <dbReference type="ARBA" id="ARBA00004651"/>
    </source>
</evidence>
<comment type="subcellular location">
    <subcellularLocation>
        <location evidence="1">Cell membrane</location>
        <topology evidence="1">Multi-pass membrane protein</topology>
    </subcellularLocation>
</comment>
<dbReference type="Pfam" id="PF02687">
    <property type="entry name" value="FtsX"/>
    <property type="match status" value="2"/>
</dbReference>
<accession>A0A7Y9I7Q7</accession>
<dbReference type="GO" id="GO:0005886">
    <property type="term" value="C:plasma membrane"/>
    <property type="evidence" value="ECO:0007669"/>
    <property type="project" value="UniProtKB-SubCell"/>
</dbReference>
<dbReference type="EMBL" id="JACCBU010000001">
    <property type="protein sequence ID" value="NYE71526.1"/>
    <property type="molecule type" value="Genomic_DNA"/>
</dbReference>
<feature type="transmembrane region" description="Helical" evidence="7">
    <location>
        <begin position="767"/>
        <end position="794"/>
    </location>
</feature>
<evidence type="ECO:0000256" key="2">
    <source>
        <dbReference type="ARBA" id="ARBA00022475"/>
    </source>
</evidence>